<dbReference type="GeneID" id="9684467"/>
<keyword evidence="3" id="KW-1185">Reference proteome</keyword>
<feature type="region of interest" description="Disordered" evidence="1">
    <location>
        <begin position="36"/>
        <end position="55"/>
    </location>
</feature>
<organism evidence="3">
    <name type="scientific">Micromonas pusilla (strain CCMP1545)</name>
    <name type="common">Picoplanktonic green alga</name>
    <dbReference type="NCBI Taxonomy" id="564608"/>
    <lineage>
        <taxon>Eukaryota</taxon>
        <taxon>Viridiplantae</taxon>
        <taxon>Chlorophyta</taxon>
        <taxon>Mamiellophyceae</taxon>
        <taxon>Mamiellales</taxon>
        <taxon>Mamiellaceae</taxon>
        <taxon>Micromonas</taxon>
    </lineage>
</organism>
<name>C1MSC3_MICPC</name>
<dbReference type="EMBL" id="GG663739">
    <property type="protein sequence ID" value="EEH57483.1"/>
    <property type="molecule type" value="Genomic_DNA"/>
</dbReference>
<sequence length="207" mass="22477">MSAAPTHEPTLTEQEVRAPPRDASSAPTPSRVAAFLHSSPRRLNRTFKPARSLPPSLPPLQEPLIGAALRALYAAVRAKEDALDEAPKIPKDANTTTAKKLTTAHNTRLRDAFEPLSDVQLSAKALRAFKPRAEEIGVKAKNVEDACLLRVLITTASKKLLQKLDNKVEQKRKRQEKAAAAKEVAKVQKTAADVEGVNENEPMCAPA</sequence>
<dbReference type="RefSeq" id="XP_003059028.1">
    <property type="nucleotide sequence ID" value="XM_003058982.1"/>
</dbReference>
<dbReference type="Proteomes" id="UP000001876">
    <property type="component" value="Unassembled WGS sequence"/>
</dbReference>
<feature type="region of interest" description="Disordered" evidence="1">
    <location>
        <begin position="1"/>
        <end position="31"/>
    </location>
</feature>
<dbReference type="AlphaFoldDB" id="C1MSC3"/>
<evidence type="ECO:0000256" key="1">
    <source>
        <dbReference type="SAM" id="MobiDB-lite"/>
    </source>
</evidence>
<proteinExistence type="predicted"/>
<accession>C1MSC3</accession>
<protein>
    <submittedName>
        <fullName evidence="2">Predicted protein</fullName>
    </submittedName>
</protein>
<gene>
    <name evidence="2" type="ORF">MICPUCDRAFT_58432</name>
</gene>
<evidence type="ECO:0000313" key="3">
    <source>
        <dbReference type="Proteomes" id="UP000001876"/>
    </source>
</evidence>
<evidence type="ECO:0000313" key="2">
    <source>
        <dbReference type="EMBL" id="EEH57483.1"/>
    </source>
</evidence>
<reference evidence="2 3" key="1">
    <citation type="journal article" date="2009" name="Science">
        <title>Green evolution and dynamic adaptations revealed by genomes of the marine picoeukaryotes Micromonas.</title>
        <authorList>
            <person name="Worden A.Z."/>
            <person name="Lee J.H."/>
            <person name="Mock T."/>
            <person name="Rouze P."/>
            <person name="Simmons M.P."/>
            <person name="Aerts A.L."/>
            <person name="Allen A.E."/>
            <person name="Cuvelier M.L."/>
            <person name="Derelle E."/>
            <person name="Everett M.V."/>
            <person name="Foulon E."/>
            <person name="Grimwood J."/>
            <person name="Gundlach H."/>
            <person name="Henrissat B."/>
            <person name="Napoli C."/>
            <person name="McDonald S.M."/>
            <person name="Parker M.S."/>
            <person name="Rombauts S."/>
            <person name="Salamov A."/>
            <person name="Von Dassow P."/>
            <person name="Badger J.H."/>
            <person name="Coutinho P.M."/>
            <person name="Demir E."/>
            <person name="Dubchak I."/>
            <person name="Gentemann C."/>
            <person name="Eikrem W."/>
            <person name="Gready J.E."/>
            <person name="John U."/>
            <person name="Lanier W."/>
            <person name="Lindquist E.A."/>
            <person name="Lucas S."/>
            <person name="Mayer K.F."/>
            <person name="Moreau H."/>
            <person name="Not F."/>
            <person name="Otillar R."/>
            <person name="Panaud O."/>
            <person name="Pangilinan J."/>
            <person name="Paulsen I."/>
            <person name="Piegu B."/>
            <person name="Poliakov A."/>
            <person name="Robbens S."/>
            <person name="Schmutz J."/>
            <person name="Toulza E."/>
            <person name="Wyss T."/>
            <person name="Zelensky A."/>
            <person name="Zhou K."/>
            <person name="Armbrust E.V."/>
            <person name="Bhattacharya D."/>
            <person name="Goodenough U.W."/>
            <person name="Van de Peer Y."/>
            <person name="Grigoriev I.V."/>
        </authorList>
    </citation>
    <scope>NUCLEOTIDE SEQUENCE [LARGE SCALE GENOMIC DNA]</scope>
    <source>
        <strain evidence="2 3">CCMP1545</strain>
    </source>
</reference>
<dbReference type="KEGG" id="mpp:MICPUCDRAFT_58432"/>